<organism evidence="2">
    <name type="scientific">Arion vulgaris</name>
    <dbReference type="NCBI Taxonomy" id="1028688"/>
    <lineage>
        <taxon>Eukaryota</taxon>
        <taxon>Metazoa</taxon>
        <taxon>Spiralia</taxon>
        <taxon>Lophotrochozoa</taxon>
        <taxon>Mollusca</taxon>
        <taxon>Gastropoda</taxon>
        <taxon>Heterobranchia</taxon>
        <taxon>Euthyneura</taxon>
        <taxon>Panpulmonata</taxon>
        <taxon>Eupulmonata</taxon>
        <taxon>Stylommatophora</taxon>
        <taxon>Helicina</taxon>
        <taxon>Arionoidea</taxon>
        <taxon>Arionidae</taxon>
        <taxon>Arion</taxon>
    </lineage>
</organism>
<dbReference type="AlphaFoldDB" id="A0A0B6Y3Z6"/>
<feature type="non-terminal residue" evidence="2">
    <location>
        <position position="1"/>
    </location>
</feature>
<evidence type="ECO:0000313" key="2">
    <source>
        <dbReference type="EMBL" id="CEK50992.1"/>
    </source>
</evidence>
<name>A0A0B6Y3Z6_9EUPU</name>
<protein>
    <submittedName>
        <fullName evidence="2">Uncharacterized protein</fullName>
    </submittedName>
</protein>
<reference evidence="2" key="1">
    <citation type="submission" date="2014-12" db="EMBL/GenBank/DDBJ databases">
        <title>Insight into the proteome of Arion vulgaris.</title>
        <authorList>
            <person name="Aradska J."/>
            <person name="Bulat T."/>
            <person name="Smidak R."/>
            <person name="Sarate P."/>
            <person name="Gangsoo J."/>
            <person name="Sialana F."/>
            <person name="Bilban M."/>
            <person name="Lubec G."/>
        </authorList>
    </citation>
    <scope>NUCLEOTIDE SEQUENCE</scope>
    <source>
        <tissue evidence="2">Skin</tissue>
    </source>
</reference>
<feature type="region of interest" description="Disordered" evidence="1">
    <location>
        <begin position="1"/>
        <end position="70"/>
    </location>
</feature>
<feature type="non-terminal residue" evidence="2">
    <location>
        <position position="70"/>
    </location>
</feature>
<feature type="compositionally biased region" description="Low complexity" evidence="1">
    <location>
        <begin position="43"/>
        <end position="61"/>
    </location>
</feature>
<evidence type="ECO:0000256" key="1">
    <source>
        <dbReference type="SAM" id="MobiDB-lite"/>
    </source>
</evidence>
<sequence>GSTMDALEGQFTPGQAFPGARNSPISNYGPRMPPKAIGPFTPPTQGHLLTQTGTQQIQGPPVFSSPNQMP</sequence>
<accession>A0A0B6Y3Z6</accession>
<proteinExistence type="predicted"/>
<gene>
    <name evidence="2" type="primary">ORF12180</name>
</gene>
<dbReference type="EMBL" id="HACG01004127">
    <property type="protein sequence ID" value="CEK50992.1"/>
    <property type="molecule type" value="Transcribed_RNA"/>
</dbReference>